<feature type="transmembrane region" description="Helical" evidence="8">
    <location>
        <begin position="12"/>
        <end position="33"/>
    </location>
</feature>
<feature type="transmembrane region" description="Helical" evidence="8">
    <location>
        <begin position="270"/>
        <end position="294"/>
    </location>
</feature>
<comment type="subcellular location">
    <subcellularLocation>
        <location evidence="1">Membrane</location>
        <topology evidence="1">Multi-pass membrane protein</topology>
    </subcellularLocation>
</comment>
<evidence type="ECO:0000256" key="7">
    <source>
        <dbReference type="ARBA" id="ARBA00023136"/>
    </source>
</evidence>
<feature type="transmembrane region" description="Helical" evidence="8">
    <location>
        <begin position="306"/>
        <end position="323"/>
    </location>
</feature>
<dbReference type="GO" id="GO:0009847">
    <property type="term" value="P:spore germination"/>
    <property type="evidence" value="ECO:0007669"/>
    <property type="project" value="InterPro"/>
</dbReference>
<dbReference type="InterPro" id="IPR004761">
    <property type="entry name" value="Spore_GerAB"/>
</dbReference>
<evidence type="ECO:0000256" key="1">
    <source>
        <dbReference type="ARBA" id="ARBA00004141"/>
    </source>
</evidence>
<protein>
    <submittedName>
        <fullName evidence="9">Spore germination protein</fullName>
    </submittedName>
</protein>
<dbReference type="PANTHER" id="PTHR34975:SF2">
    <property type="entry name" value="SPORE GERMINATION PROTEIN A2"/>
    <property type="match status" value="1"/>
</dbReference>
<evidence type="ECO:0000313" key="9">
    <source>
        <dbReference type="EMBL" id="SDI46224.1"/>
    </source>
</evidence>
<keyword evidence="7 8" id="KW-0472">Membrane</keyword>
<evidence type="ECO:0000256" key="3">
    <source>
        <dbReference type="ARBA" id="ARBA00022448"/>
    </source>
</evidence>
<dbReference type="PANTHER" id="PTHR34975">
    <property type="entry name" value="SPORE GERMINATION PROTEIN A2"/>
    <property type="match status" value="1"/>
</dbReference>
<dbReference type="NCBIfam" id="TIGR00912">
    <property type="entry name" value="2A0309"/>
    <property type="match status" value="1"/>
</dbReference>
<evidence type="ECO:0000313" key="10">
    <source>
        <dbReference type="Proteomes" id="UP000198853"/>
    </source>
</evidence>
<dbReference type="GO" id="GO:0016020">
    <property type="term" value="C:membrane"/>
    <property type="evidence" value="ECO:0007669"/>
    <property type="project" value="UniProtKB-SubCell"/>
</dbReference>
<evidence type="ECO:0000256" key="6">
    <source>
        <dbReference type="ARBA" id="ARBA00022989"/>
    </source>
</evidence>
<proteinExistence type="inferred from homology"/>
<dbReference type="Proteomes" id="UP000198853">
    <property type="component" value="Unassembled WGS sequence"/>
</dbReference>
<feature type="transmembrane region" description="Helical" evidence="8">
    <location>
        <begin position="108"/>
        <end position="134"/>
    </location>
</feature>
<dbReference type="OrthoDB" id="2661055at2"/>
<evidence type="ECO:0000256" key="8">
    <source>
        <dbReference type="SAM" id="Phobius"/>
    </source>
</evidence>
<feature type="transmembrane region" description="Helical" evidence="8">
    <location>
        <begin position="146"/>
        <end position="164"/>
    </location>
</feature>
<feature type="transmembrane region" description="Helical" evidence="8">
    <location>
        <begin position="335"/>
        <end position="354"/>
    </location>
</feature>
<dbReference type="Gene3D" id="1.20.1740.10">
    <property type="entry name" value="Amino acid/polyamine transporter I"/>
    <property type="match status" value="1"/>
</dbReference>
<gene>
    <name evidence="9" type="ORF">SAMN04488123_102268</name>
</gene>
<accession>A0A1G8KS23</accession>
<keyword evidence="4" id="KW-0309">Germination</keyword>
<keyword evidence="6 8" id="KW-1133">Transmembrane helix</keyword>
<evidence type="ECO:0000256" key="5">
    <source>
        <dbReference type="ARBA" id="ARBA00022692"/>
    </source>
</evidence>
<organism evidence="9 10">
    <name type="scientific">Natribacillus halophilus</name>
    <dbReference type="NCBI Taxonomy" id="549003"/>
    <lineage>
        <taxon>Bacteria</taxon>
        <taxon>Bacillati</taxon>
        <taxon>Bacillota</taxon>
        <taxon>Bacilli</taxon>
        <taxon>Bacillales</taxon>
        <taxon>Bacillaceae</taxon>
        <taxon>Natribacillus</taxon>
    </lineage>
</organism>
<comment type="similarity">
    <text evidence="2">Belongs to the amino acid-polyamine-organocation (APC) superfamily. Spore germination protein (SGP) (TC 2.A.3.9) family.</text>
</comment>
<keyword evidence="3" id="KW-0813">Transport</keyword>
<evidence type="ECO:0000256" key="4">
    <source>
        <dbReference type="ARBA" id="ARBA00022544"/>
    </source>
</evidence>
<evidence type="ECO:0000256" key="2">
    <source>
        <dbReference type="ARBA" id="ARBA00007998"/>
    </source>
</evidence>
<feature type="transmembrane region" description="Helical" evidence="8">
    <location>
        <begin position="184"/>
        <end position="206"/>
    </location>
</feature>
<sequence length="365" mass="40339">MGFPRQLTVQQVTAIIISTVLGVGLLPLPLFAVRAADTGAPLVTFLGVVLIFVGLAFVTLLGKRFPEKSIIHYSEDIVGKWLGRIGSLVIIVFFTVLTALAAREFGEVVIINILPATPMEVTVIVMLLTAAIFVRNDMNTFAYIHVFYLPVLFIPNAIIIALSVGDSDALYLQPLWGNDPSGMLPGIFTIASLLQGSFILTMIIPFMRSPEKAMKATVWAIVLAGLLCLSIVIATLGLFGPGETQHLLWPTLELARSITIPGEFLERLDIFFLVVFVVAVFTTLYGTYMFIVYSLKQLLRLQDHKLFSYFMLPIVFVIAMLPQNTLQLYEIVQRVGTAGLCLTVLYPILLYVIARIRRKKGRMAA</sequence>
<reference evidence="9 10" key="1">
    <citation type="submission" date="2016-10" db="EMBL/GenBank/DDBJ databases">
        <authorList>
            <person name="de Groot N.N."/>
        </authorList>
    </citation>
    <scope>NUCLEOTIDE SEQUENCE [LARGE SCALE GENOMIC DNA]</scope>
    <source>
        <strain evidence="9 10">DSM 21771</strain>
    </source>
</reference>
<feature type="transmembrane region" description="Helical" evidence="8">
    <location>
        <begin position="39"/>
        <end position="61"/>
    </location>
</feature>
<keyword evidence="5 8" id="KW-0812">Transmembrane</keyword>
<dbReference type="Pfam" id="PF03845">
    <property type="entry name" value="Spore_permease"/>
    <property type="match status" value="1"/>
</dbReference>
<dbReference type="RefSeq" id="WP_090396169.1">
    <property type="nucleotide sequence ID" value="NZ_FNEN01000002.1"/>
</dbReference>
<name>A0A1G8KS23_9BACI</name>
<feature type="transmembrane region" description="Helical" evidence="8">
    <location>
        <begin position="81"/>
        <end position="102"/>
    </location>
</feature>
<feature type="transmembrane region" description="Helical" evidence="8">
    <location>
        <begin position="218"/>
        <end position="239"/>
    </location>
</feature>
<dbReference type="EMBL" id="FNEN01000002">
    <property type="protein sequence ID" value="SDI46224.1"/>
    <property type="molecule type" value="Genomic_DNA"/>
</dbReference>
<keyword evidence="10" id="KW-1185">Reference proteome</keyword>
<dbReference type="AlphaFoldDB" id="A0A1G8KS23"/>